<dbReference type="SUPFAM" id="SSF51445">
    <property type="entry name" value="(Trans)glycosidases"/>
    <property type="match status" value="1"/>
</dbReference>
<dbReference type="PANTHER" id="PTHR30620:SF16">
    <property type="entry name" value="LYSOSOMAL BETA GLUCOSIDASE"/>
    <property type="match status" value="1"/>
</dbReference>
<evidence type="ECO:0000256" key="8">
    <source>
        <dbReference type="SAM" id="SignalP"/>
    </source>
</evidence>
<evidence type="ECO:0000313" key="12">
    <source>
        <dbReference type="Proteomes" id="UP000316714"/>
    </source>
</evidence>
<accession>A0A5C5VHQ0</accession>
<dbReference type="AlphaFoldDB" id="A0A5C5VHQ0"/>
<keyword evidence="12" id="KW-1185">Reference proteome</keyword>
<dbReference type="EMBL" id="SIHJ01000001">
    <property type="protein sequence ID" value="TWT37641.1"/>
    <property type="molecule type" value="Genomic_DNA"/>
</dbReference>
<evidence type="ECO:0000256" key="2">
    <source>
        <dbReference type="ARBA" id="ARBA00005336"/>
    </source>
</evidence>
<dbReference type="PANTHER" id="PTHR30620">
    <property type="entry name" value="PERIPLASMIC BETA-GLUCOSIDASE-RELATED"/>
    <property type="match status" value="1"/>
</dbReference>
<evidence type="ECO:0000256" key="5">
    <source>
        <dbReference type="ARBA" id="ARBA00022801"/>
    </source>
</evidence>
<feature type="domain" description="Glycoside hydrolase family 3 N-terminal" evidence="9">
    <location>
        <begin position="47"/>
        <end position="379"/>
    </location>
</feature>
<dbReference type="Proteomes" id="UP000316714">
    <property type="component" value="Unassembled WGS sequence"/>
</dbReference>
<keyword evidence="4 8" id="KW-0732">Signal</keyword>
<gene>
    <name evidence="11" type="primary">bglX_3</name>
    <name evidence="11" type="ORF">KOR34_25970</name>
</gene>
<dbReference type="InterPro" id="IPR002772">
    <property type="entry name" value="Glyco_hydro_3_C"/>
</dbReference>
<feature type="signal peptide" evidence="8">
    <location>
        <begin position="1"/>
        <end position="27"/>
    </location>
</feature>
<evidence type="ECO:0000256" key="7">
    <source>
        <dbReference type="RuleBase" id="RU361161"/>
    </source>
</evidence>
<dbReference type="InterPro" id="IPR001764">
    <property type="entry name" value="Glyco_hydro_3_N"/>
</dbReference>
<reference evidence="11 12" key="1">
    <citation type="submission" date="2019-02" db="EMBL/GenBank/DDBJ databases">
        <title>Deep-cultivation of Planctomycetes and their phenomic and genomic characterization uncovers novel biology.</title>
        <authorList>
            <person name="Wiegand S."/>
            <person name="Jogler M."/>
            <person name="Boedeker C."/>
            <person name="Pinto D."/>
            <person name="Vollmers J."/>
            <person name="Rivas-Marin E."/>
            <person name="Kohn T."/>
            <person name="Peeters S.H."/>
            <person name="Heuer A."/>
            <person name="Rast P."/>
            <person name="Oberbeckmann S."/>
            <person name="Bunk B."/>
            <person name="Jeske O."/>
            <person name="Meyerdierks A."/>
            <person name="Storesund J.E."/>
            <person name="Kallscheuer N."/>
            <person name="Luecker S."/>
            <person name="Lage O.M."/>
            <person name="Pohl T."/>
            <person name="Merkel B.J."/>
            <person name="Hornburger P."/>
            <person name="Mueller R.-W."/>
            <person name="Bruemmer F."/>
            <person name="Labrenz M."/>
            <person name="Spormann A.M."/>
            <person name="Op Den Camp H."/>
            <person name="Overmann J."/>
            <person name="Amann R."/>
            <person name="Jetten M.S.M."/>
            <person name="Mascher T."/>
            <person name="Medema M.H."/>
            <person name="Devos D.P."/>
            <person name="Kaster A.-K."/>
            <person name="Ovreas L."/>
            <person name="Rohde M."/>
            <person name="Galperin M.Y."/>
            <person name="Jogler C."/>
        </authorList>
    </citation>
    <scope>NUCLEOTIDE SEQUENCE [LARGE SCALE GENOMIC DNA]</scope>
    <source>
        <strain evidence="11 12">KOR34</strain>
    </source>
</reference>
<evidence type="ECO:0000256" key="1">
    <source>
        <dbReference type="ARBA" id="ARBA00000448"/>
    </source>
</evidence>
<dbReference type="GO" id="GO:0008422">
    <property type="term" value="F:beta-glucosidase activity"/>
    <property type="evidence" value="ECO:0007669"/>
    <property type="project" value="UniProtKB-EC"/>
</dbReference>
<comment type="caution">
    <text evidence="11">The sequence shown here is derived from an EMBL/GenBank/DDBJ whole genome shotgun (WGS) entry which is preliminary data.</text>
</comment>
<dbReference type="GO" id="GO:0009251">
    <property type="term" value="P:glucan catabolic process"/>
    <property type="evidence" value="ECO:0007669"/>
    <property type="project" value="TreeGrafter"/>
</dbReference>
<proteinExistence type="inferred from homology"/>
<dbReference type="Gene3D" id="3.20.20.300">
    <property type="entry name" value="Glycoside hydrolase, family 3, N-terminal domain"/>
    <property type="match status" value="1"/>
</dbReference>
<dbReference type="Gene3D" id="3.40.50.1700">
    <property type="entry name" value="Glycoside hydrolase family 3 C-terminal domain"/>
    <property type="match status" value="1"/>
</dbReference>
<dbReference type="OrthoDB" id="9805821at2"/>
<dbReference type="RefSeq" id="WP_146564962.1">
    <property type="nucleotide sequence ID" value="NZ_SIHJ01000001.1"/>
</dbReference>
<evidence type="ECO:0000259" key="9">
    <source>
        <dbReference type="Pfam" id="PF00933"/>
    </source>
</evidence>
<sequence length="620" mass="66299" precursor="true">MPTKVIQITALAFMWLLLLATASHCVANDDLFTKHTAAAIQLVDRMTLAEKIGQMTQAELTSLGDLSDIRRLALGSVLSGGGADPDDGNSLAAWTAAYEACQQQAVGSRLGVPILYGVDAVHGHGNVLGAVVFPHNIGLGCTRNAELVEEVNRITAREVRASGMNFNFAPCVAVPRDDRWGRTYEGFSEHPGVVAELGAAAVRGLQGFDLRDPARVLGCAKHFVGDGATAAEVRLPDWEGFGAEKRLRLDQGDARIDEPTLRHLHVRPYVDAINEGVGAVMPSYSTWNGVRCSASHQLLAELLKGELGFTGIVISDYNAIDQISDDYKLAIKTSVNAGMDMFMVPQKYERFINLLTELVNQGQVPVERINDAVTRIVRVKIAMGLLDQGFSVEADPQLAREFGSDAHRAVAREAVRQSLVLLRNQDGALPLNRQQQRIHVAGRAADDIGVQCGGWTIEWQGAEGEVTPGGTTILAALRKAVGDRVTYNPAGHVPDDAEVAVVVVGESPYAEGAGDDADLALSKGDRQLVQRVAESGVPTVLVLLSGRPLILDGLEEHCEAVVAAWLPGTEGAGVADVLLGDYQPSGQLSFTWPRNASQHPINVGDADADPLYPFGHGLSY</sequence>
<dbReference type="PROSITE" id="PS00775">
    <property type="entry name" value="GLYCOSYL_HYDROL_F3"/>
    <property type="match status" value="1"/>
</dbReference>
<evidence type="ECO:0000313" key="11">
    <source>
        <dbReference type="EMBL" id="TWT37641.1"/>
    </source>
</evidence>
<protein>
    <recommendedName>
        <fullName evidence="3">beta-glucosidase</fullName>
        <ecNumber evidence="3">3.2.1.21</ecNumber>
    </recommendedName>
</protein>
<name>A0A5C5VHQ0_9BACT</name>
<keyword evidence="6 7" id="KW-0326">Glycosidase</keyword>
<evidence type="ECO:0000259" key="10">
    <source>
        <dbReference type="Pfam" id="PF01915"/>
    </source>
</evidence>
<feature type="chain" id="PRO_5022805261" description="beta-glucosidase" evidence="8">
    <location>
        <begin position="28"/>
        <end position="620"/>
    </location>
</feature>
<dbReference type="PRINTS" id="PR00133">
    <property type="entry name" value="GLHYDRLASE3"/>
</dbReference>
<keyword evidence="5 7" id="KW-0378">Hydrolase</keyword>
<organism evidence="11 12">
    <name type="scientific">Posidoniimonas corsicana</name>
    <dbReference type="NCBI Taxonomy" id="1938618"/>
    <lineage>
        <taxon>Bacteria</taxon>
        <taxon>Pseudomonadati</taxon>
        <taxon>Planctomycetota</taxon>
        <taxon>Planctomycetia</taxon>
        <taxon>Pirellulales</taxon>
        <taxon>Lacipirellulaceae</taxon>
        <taxon>Posidoniimonas</taxon>
    </lineage>
</organism>
<comment type="catalytic activity">
    <reaction evidence="1">
        <text>Hydrolysis of terminal, non-reducing beta-D-glucosyl residues with release of beta-D-glucose.</text>
        <dbReference type="EC" id="3.2.1.21"/>
    </reaction>
</comment>
<dbReference type="EC" id="3.2.1.21" evidence="3"/>
<dbReference type="InterPro" id="IPR036881">
    <property type="entry name" value="Glyco_hydro_3_C_sf"/>
</dbReference>
<evidence type="ECO:0000256" key="6">
    <source>
        <dbReference type="ARBA" id="ARBA00023295"/>
    </source>
</evidence>
<evidence type="ECO:0000256" key="4">
    <source>
        <dbReference type="ARBA" id="ARBA00022729"/>
    </source>
</evidence>
<dbReference type="InterPro" id="IPR017853">
    <property type="entry name" value="GH"/>
</dbReference>
<dbReference type="Pfam" id="PF00933">
    <property type="entry name" value="Glyco_hydro_3"/>
    <property type="match status" value="1"/>
</dbReference>
<comment type="similarity">
    <text evidence="2 7">Belongs to the glycosyl hydrolase 3 family.</text>
</comment>
<dbReference type="InterPro" id="IPR051915">
    <property type="entry name" value="Cellulose_Degrad_GH3"/>
</dbReference>
<evidence type="ECO:0000256" key="3">
    <source>
        <dbReference type="ARBA" id="ARBA00012744"/>
    </source>
</evidence>
<dbReference type="SUPFAM" id="SSF52279">
    <property type="entry name" value="Beta-D-glucan exohydrolase, C-terminal domain"/>
    <property type="match status" value="1"/>
</dbReference>
<dbReference type="InterPro" id="IPR019800">
    <property type="entry name" value="Glyco_hydro_3_AS"/>
</dbReference>
<feature type="domain" description="Glycoside hydrolase family 3 C-terminal" evidence="10">
    <location>
        <begin position="419"/>
        <end position="620"/>
    </location>
</feature>
<dbReference type="Pfam" id="PF01915">
    <property type="entry name" value="Glyco_hydro_3_C"/>
    <property type="match status" value="1"/>
</dbReference>
<dbReference type="InterPro" id="IPR036962">
    <property type="entry name" value="Glyco_hydro_3_N_sf"/>
</dbReference>